<dbReference type="Proteomes" id="UP001156441">
    <property type="component" value="Unassembled WGS sequence"/>
</dbReference>
<dbReference type="CDD" id="cd07067">
    <property type="entry name" value="HP_PGM_like"/>
    <property type="match status" value="1"/>
</dbReference>
<evidence type="ECO:0000313" key="1">
    <source>
        <dbReference type="EMBL" id="MCT2586697.1"/>
    </source>
</evidence>
<dbReference type="Pfam" id="PF00300">
    <property type="entry name" value="His_Phos_1"/>
    <property type="match status" value="1"/>
</dbReference>
<proteinExistence type="predicted"/>
<dbReference type="PANTHER" id="PTHR47623">
    <property type="entry name" value="OS09G0287300 PROTEIN"/>
    <property type="match status" value="1"/>
</dbReference>
<reference evidence="1 2" key="1">
    <citation type="submission" date="2021-02" db="EMBL/GenBank/DDBJ databases">
        <title>Actinophytocola xerophila sp. nov., isolated from soil of cotton cropping field.</title>
        <authorList>
            <person name="Huang R."/>
            <person name="Chen X."/>
            <person name="Ge X."/>
            <person name="Liu W."/>
        </authorList>
    </citation>
    <scope>NUCLEOTIDE SEQUENCE [LARGE SCALE GENOMIC DNA]</scope>
    <source>
        <strain evidence="1 2">S1-96</strain>
    </source>
</reference>
<evidence type="ECO:0000313" key="2">
    <source>
        <dbReference type="Proteomes" id="UP001156441"/>
    </source>
</evidence>
<dbReference type="InterPro" id="IPR029033">
    <property type="entry name" value="His_PPase_superfam"/>
</dbReference>
<dbReference type="RefSeq" id="WP_260194547.1">
    <property type="nucleotide sequence ID" value="NZ_JAFFZE010000020.1"/>
</dbReference>
<dbReference type="InterPro" id="IPR013078">
    <property type="entry name" value="His_Pase_superF_clade-1"/>
</dbReference>
<dbReference type="SMART" id="SM00855">
    <property type="entry name" value="PGAM"/>
    <property type="match status" value="1"/>
</dbReference>
<dbReference type="EMBL" id="JAFFZE010000020">
    <property type="protein sequence ID" value="MCT2586697.1"/>
    <property type="molecule type" value="Genomic_DNA"/>
</dbReference>
<protein>
    <submittedName>
        <fullName evidence="1">Histidine phosphatase family protein</fullName>
    </submittedName>
</protein>
<sequence>MERTLVVVRHAKSDWDVGVEDHDRPLNERGRRDAPALGAWLRDNVDGIGLVVCSSAARARQTWRLASAALEPAPPVRYEQRVYAAEPSALMSVLDEVADDVGTTALVGHNPGLTELVEEVSGQAVELTTSAVAVLRWDGAWADVWARRATLVAQATPRG</sequence>
<keyword evidence="2" id="KW-1185">Reference proteome</keyword>
<accession>A0ABT2JFP7</accession>
<dbReference type="PANTHER" id="PTHR47623:SF1">
    <property type="entry name" value="OS09G0287300 PROTEIN"/>
    <property type="match status" value="1"/>
</dbReference>
<comment type="caution">
    <text evidence="1">The sequence shown here is derived from an EMBL/GenBank/DDBJ whole genome shotgun (WGS) entry which is preliminary data.</text>
</comment>
<dbReference type="Gene3D" id="3.40.50.1240">
    <property type="entry name" value="Phosphoglycerate mutase-like"/>
    <property type="match status" value="1"/>
</dbReference>
<organism evidence="1 2">
    <name type="scientific">Actinophytocola gossypii</name>
    <dbReference type="NCBI Taxonomy" id="2812003"/>
    <lineage>
        <taxon>Bacteria</taxon>
        <taxon>Bacillati</taxon>
        <taxon>Actinomycetota</taxon>
        <taxon>Actinomycetes</taxon>
        <taxon>Pseudonocardiales</taxon>
        <taxon>Pseudonocardiaceae</taxon>
    </lineage>
</organism>
<dbReference type="SUPFAM" id="SSF53254">
    <property type="entry name" value="Phosphoglycerate mutase-like"/>
    <property type="match status" value="1"/>
</dbReference>
<gene>
    <name evidence="1" type="ORF">JT362_26600</name>
</gene>
<name>A0ABT2JFP7_9PSEU</name>